<gene>
    <name evidence="2" type="ORF">A3D03_01980</name>
</gene>
<keyword evidence="1" id="KW-0812">Transmembrane</keyword>
<feature type="transmembrane region" description="Helical" evidence="1">
    <location>
        <begin position="35"/>
        <end position="56"/>
    </location>
</feature>
<feature type="transmembrane region" description="Helical" evidence="1">
    <location>
        <begin position="177"/>
        <end position="195"/>
    </location>
</feature>
<reference evidence="2 3" key="1">
    <citation type="journal article" date="2016" name="Nat. Commun.">
        <title>Thousands of microbial genomes shed light on interconnected biogeochemical processes in an aquifer system.</title>
        <authorList>
            <person name="Anantharaman K."/>
            <person name="Brown C.T."/>
            <person name="Hug L.A."/>
            <person name="Sharon I."/>
            <person name="Castelle C.J."/>
            <person name="Probst A.J."/>
            <person name="Thomas B.C."/>
            <person name="Singh A."/>
            <person name="Wilkins M.J."/>
            <person name="Karaoz U."/>
            <person name="Brodie E.L."/>
            <person name="Williams K.H."/>
            <person name="Hubbard S.S."/>
            <person name="Banfield J.F."/>
        </authorList>
    </citation>
    <scope>NUCLEOTIDE SEQUENCE [LARGE SCALE GENOMIC DNA]</scope>
</reference>
<dbReference type="Proteomes" id="UP000177092">
    <property type="component" value="Unassembled WGS sequence"/>
</dbReference>
<evidence type="ECO:0000256" key="1">
    <source>
        <dbReference type="SAM" id="Phobius"/>
    </source>
</evidence>
<feature type="transmembrane region" description="Helical" evidence="1">
    <location>
        <begin position="129"/>
        <end position="148"/>
    </location>
</feature>
<accession>A0A1F6ABF8</accession>
<organism evidence="2 3">
    <name type="scientific">Candidatus Gottesmanbacteria bacterium RIFCSPHIGHO2_02_FULL_40_13</name>
    <dbReference type="NCBI Taxonomy" id="1798384"/>
    <lineage>
        <taxon>Bacteria</taxon>
        <taxon>Candidatus Gottesmaniibacteriota</taxon>
    </lineage>
</organism>
<dbReference type="AlphaFoldDB" id="A0A1F6ABF8"/>
<name>A0A1F6ABF8_9BACT</name>
<dbReference type="EMBL" id="MFJN01000009">
    <property type="protein sequence ID" value="OGG22110.1"/>
    <property type="molecule type" value="Genomic_DNA"/>
</dbReference>
<sequence>MISGKIIFRDVRFQVSLVLLLIWFLNLFFRPNFNMILYPLLGAFLFSVLDVIYTFIRTKRVYLPFSAFLSGLIISLILDDTQGLFHLYSAVFAAFFSKHFIRIKGNHIFNPAAFGLFVSSVLFQSSISWWSVITVNIYALPLIFLLPVLNRLRRLHIPLIFLGGIFIYLILTTGLQPAFLLMSDGSLLFFAFVMLTEPMTTKIFRFWKYGSPLMMLAVYIIFMTLRIFGPDLFLSTLLLVNLLSSVTSLSSQQNR</sequence>
<protein>
    <submittedName>
        <fullName evidence="2">Uncharacterized protein</fullName>
    </submittedName>
</protein>
<dbReference type="STRING" id="1798384.A3D03_01980"/>
<proteinExistence type="predicted"/>
<keyword evidence="1" id="KW-1133">Transmembrane helix</keyword>
<feature type="transmembrane region" description="Helical" evidence="1">
    <location>
        <begin position="12"/>
        <end position="29"/>
    </location>
</feature>
<feature type="transmembrane region" description="Helical" evidence="1">
    <location>
        <begin position="207"/>
        <end position="226"/>
    </location>
</feature>
<comment type="caution">
    <text evidence="2">The sequence shown here is derived from an EMBL/GenBank/DDBJ whole genome shotgun (WGS) entry which is preliminary data.</text>
</comment>
<evidence type="ECO:0000313" key="3">
    <source>
        <dbReference type="Proteomes" id="UP000177092"/>
    </source>
</evidence>
<feature type="transmembrane region" description="Helical" evidence="1">
    <location>
        <begin position="155"/>
        <end position="171"/>
    </location>
</feature>
<evidence type="ECO:0000313" key="2">
    <source>
        <dbReference type="EMBL" id="OGG22110.1"/>
    </source>
</evidence>
<feature type="transmembrane region" description="Helical" evidence="1">
    <location>
        <begin position="61"/>
        <end position="78"/>
    </location>
</feature>
<keyword evidence="1" id="KW-0472">Membrane</keyword>